<dbReference type="Gene3D" id="2.40.30.10">
    <property type="entry name" value="Translation factors"/>
    <property type="match status" value="1"/>
</dbReference>
<dbReference type="InterPro" id="IPR039261">
    <property type="entry name" value="FNR_nucleotide-bd"/>
</dbReference>
<feature type="domain" description="FAD-binding FR-type" evidence="9">
    <location>
        <begin position="15"/>
        <end position="117"/>
    </location>
</feature>
<keyword evidence="6" id="KW-0408">Iron</keyword>
<evidence type="ECO:0000256" key="4">
    <source>
        <dbReference type="ARBA" id="ARBA00022723"/>
    </source>
</evidence>
<evidence type="ECO:0000256" key="2">
    <source>
        <dbReference type="ARBA" id="ARBA00022630"/>
    </source>
</evidence>
<evidence type="ECO:0000259" key="8">
    <source>
        <dbReference type="PROSITE" id="PS51085"/>
    </source>
</evidence>
<dbReference type="EMBL" id="JAUSQZ010000001">
    <property type="protein sequence ID" value="MDP9829659.1"/>
    <property type="molecule type" value="Genomic_DNA"/>
</dbReference>
<gene>
    <name evidence="10" type="ORF">J2S57_005408</name>
</gene>
<evidence type="ECO:0000256" key="6">
    <source>
        <dbReference type="ARBA" id="ARBA00023004"/>
    </source>
</evidence>
<dbReference type="RefSeq" id="WP_307248039.1">
    <property type="nucleotide sequence ID" value="NZ_JAUSQZ010000001.1"/>
</dbReference>
<dbReference type="InterPro" id="IPR012675">
    <property type="entry name" value="Beta-grasp_dom_sf"/>
</dbReference>
<keyword evidence="5" id="KW-0560">Oxidoreductase</keyword>
<dbReference type="InterPro" id="IPR036010">
    <property type="entry name" value="2Fe-2S_ferredoxin-like_sf"/>
</dbReference>
<feature type="domain" description="2Fe-2S ferredoxin-type" evidence="8">
    <location>
        <begin position="245"/>
        <end position="330"/>
    </location>
</feature>
<evidence type="ECO:0000256" key="5">
    <source>
        <dbReference type="ARBA" id="ARBA00023002"/>
    </source>
</evidence>
<reference evidence="10 11" key="1">
    <citation type="submission" date="2023-07" db="EMBL/GenBank/DDBJ databases">
        <title>Sequencing the genomes of 1000 actinobacteria strains.</title>
        <authorList>
            <person name="Klenk H.-P."/>
        </authorList>
    </citation>
    <scope>NUCLEOTIDE SEQUENCE [LARGE SCALE GENOMIC DNA]</scope>
    <source>
        <strain evidence="10 11">DSM 44388</strain>
    </source>
</reference>
<dbReference type="Gene3D" id="3.10.20.30">
    <property type="match status" value="1"/>
</dbReference>
<dbReference type="PANTHER" id="PTHR47354:SF1">
    <property type="entry name" value="CARNITINE MONOOXYGENASE REDUCTASE SUBUNIT"/>
    <property type="match status" value="1"/>
</dbReference>
<accession>A0ABT9PAF2</accession>
<proteinExistence type="predicted"/>
<dbReference type="PANTHER" id="PTHR47354">
    <property type="entry name" value="NADH OXIDOREDUCTASE HCR"/>
    <property type="match status" value="1"/>
</dbReference>
<keyword evidence="11" id="KW-1185">Reference proteome</keyword>
<name>A0ABT9PAF2_9ACTN</name>
<evidence type="ECO:0000256" key="1">
    <source>
        <dbReference type="ARBA" id="ARBA00001974"/>
    </source>
</evidence>
<dbReference type="SUPFAM" id="SSF63380">
    <property type="entry name" value="Riboflavin synthase domain-like"/>
    <property type="match status" value="1"/>
</dbReference>
<evidence type="ECO:0000259" key="9">
    <source>
        <dbReference type="PROSITE" id="PS51384"/>
    </source>
</evidence>
<comment type="caution">
    <text evidence="10">The sequence shown here is derived from an EMBL/GenBank/DDBJ whole genome shotgun (WGS) entry which is preliminary data.</text>
</comment>
<dbReference type="Gene3D" id="3.40.50.80">
    <property type="entry name" value="Nucleotide-binding domain of ferredoxin-NADP reductase (FNR) module"/>
    <property type="match status" value="1"/>
</dbReference>
<dbReference type="CDD" id="cd00207">
    <property type="entry name" value="fer2"/>
    <property type="match status" value="1"/>
</dbReference>
<dbReference type="Pfam" id="PF00111">
    <property type="entry name" value="Fer2"/>
    <property type="match status" value="1"/>
</dbReference>
<dbReference type="InterPro" id="IPR050415">
    <property type="entry name" value="MRET"/>
</dbReference>
<organism evidence="10 11">
    <name type="scientific">Kineosporia succinea</name>
    <dbReference type="NCBI Taxonomy" id="84632"/>
    <lineage>
        <taxon>Bacteria</taxon>
        <taxon>Bacillati</taxon>
        <taxon>Actinomycetota</taxon>
        <taxon>Actinomycetes</taxon>
        <taxon>Kineosporiales</taxon>
        <taxon>Kineosporiaceae</taxon>
        <taxon>Kineosporia</taxon>
    </lineage>
</organism>
<keyword evidence="3" id="KW-0001">2Fe-2S</keyword>
<dbReference type="PROSITE" id="PS51384">
    <property type="entry name" value="FAD_FR"/>
    <property type="match status" value="1"/>
</dbReference>
<sequence>MGPGSIGTKVGTMDGTKASLRVRSRTLVARDVVALELEAVTGARLPDWTPGAHIELELPGGLVRPYSLCGDRHDAGRYRIGVRREPAGRGGSAYVHDRLDVGSEVAASAPRNRFPLIPAVRYRFVAGGIGITPLLPMIYQAQCTGVPWDLLYRGRARAGMPFLDELATYGDRVTVSAGDEHARPDVAAWIGAAGPDALGEHVYVCGPAPLIDAARAATAGRPAGLFHSERFVARAQESSGGPDTFEVVLARRGRTVTVGPGVSVLDAVRAAGAEVMSSCGQGVCGTCETVVLEGRPHHRDSVLEDDEREESGLMYPCVSRSHGRRLVLNL</sequence>
<dbReference type="InterPro" id="IPR006058">
    <property type="entry name" value="2Fe2S_fd_BS"/>
</dbReference>
<evidence type="ECO:0000313" key="10">
    <source>
        <dbReference type="EMBL" id="MDP9829659.1"/>
    </source>
</evidence>
<dbReference type="PRINTS" id="PR00409">
    <property type="entry name" value="PHDIOXRDTASE"/>
</dbReference>
<evidence type="ECO:0000313" key="11">
    <source>
        <dbReference type="Proteomes" id="UP001235712"/>
    </source>
</evidence>
<dbReference type="SUPFAM" id="SSF52343">
    <property type="entry name" value="Ferredoxin reductase-like, C-terminal NADP-linked domain"/>
    <property type="match status" value="1"/>
</dbReference>
<evidence type="ECO:0000256" key="3">
    <source>
        <dbReference type="ARBA" id="ARBA00022714"/>
    </source>
</evidence>
<dbReference type="PROSITE" id="PS00197">
    <property type="entry name" value="2FE2S_FER_1"/>
    <property type="match status" value="1"/>
</dbReference>
<dbReference type="InterPro" id="IPR017938">
    <property type="entry name" value="Riboflavin_synthase-like_b-brl"/>
</dbReference>
<dbReference type="Proteomes" id="UP001235712">
    <property type="component" value="Unassembled WGS sequence"/>
</dbReference>
<dbReference type="InterPro" id="IPR017927">
    <property type="entry name" value="FAD-bd_FR_type"/>
</dbReference>
<keyword evidence="7" id="KW-0411">Iron-sulfur</keyword>
<evidence type="ECO:0000256" key="7">
    <source>
        <dbReference type="ARBA" id="ARBA00023014"/>
    </source>
</evidence>
<dbReference type="PROSITE" id="PS51085">
    <property type="entry name" value="2FE2S_FER_2"/>
    <property type="match status" value="1"/>
</dbReference>
<dbReference type="CDD" id="cd06185">
    <property type="entry name" value="PDR_like"/>
    <property type="match status" value="1"/>
</dbReference>
<dbReference type="InterPro" id="IPR001041">
    <property type="entry name" value="2Fe-2S_ferredoxin-type"/>
</dbReference>
<protein>
    <submittedName>
        <fullName evidence="10">Ferredoxin-NADP reductase</fullName>
    </submittedName>
</protein>
<comment type="cofactor">
    <cofactor evidence="1">
        <name>FAD</name>
        <dbReference type="ChEBI" id="CHEBI:57692"/>
    </cofactor>
</comment>
<dbReference type="SUPFAM" id="SSF54292">
    <property type="entry name" value="2Fe-2S ferredoxin-like"/>
    <property type="match status" value="1"/>
</dbReference>
<keyword evidence="2" id="KW-0285">Flavoprotein</keyword>
<keyword evidence="4" id="KW-0479">Metal-binding</keyword>